<dbReference type="AlphaFoldDB" id="A0A101JCN9"/>
<dbReference type="EMBL" id="LLZG01000377">
    <property type="protein sequence ID" value="KUL24338.1"/>
    <property type="molecule type" value="Genomic_DNA"/>
</dbReference>
<sequence>MMGGFAARVVAGLQELVEVDGDPDAGDAAVLDVRPTDDGEGLDIPVGEVLLPAPGRLALAPDAEAPLIPVLSDVRG</sequence>
<keyword evidence="2" id="KW-1185">Reference proteome</keyword>
<protein>
    <submittedName>
        <fullName evidence="1">Uncharacterized protein</fullName>
    </submittedName>
</protein>
<reference evidence="2" key="1">
    <citation type="submission" date="2015-10" db="EMBL/GenBank/DDBJ databases">
        <authorList>
            <person name="Ju K.-S."/>
            <person name="Doroghazi J.R."/>
            <person name="Metcalf W.W."/>
        </authorList>
    </citation>
    <scope>NUCLEOTIDE SEQUENCE [LARGE SCALE GENOMIC DNA]</scope>
    <source>
        <strain evidence="2">NRRL 3151</strain>
    </source>
</reference>
<evidence type="ECO:0000313" key="2">
    <source>
        <dbReference type="Proteomes" id="UP000053923"/>
    </source>
</evidence>
<evidence type="ECO:0000313" key="1">
    <source>
        <dbReference type="EMBL" id="KUL24338.1"/>
    </source>
</evidence>
<name>A0A101JCN9_9ACTN</name>
<organism evidence="1 2">
    <name type="scientific">Streptomyces regalis</name>
    <dbReference type="NCBI Taxonomy" id="68262"/>
    <lineage>
        <taxon>Bacteria</taxon>
        <taxon>Bacillati</taxon>
        <taxon>Actinomycetota</taxon>
        <taxon>Actinomycetes</taxon>
        <taxon>Kitasatosporales</taxon>
        <taxon>Streptomycetaceae</taxon>
        <taxon>Streptomyces</taxon>
    </lineage>
</organism>
<dbReference type="Proteomes" id="UP000053923">
    <property type="component" value="Unassembled WGS sequence"/>
</dbReference>
<proteinExistence type="predicted"/>
<accession>A0A101JCN9</accession>
<comment type="caution">
    <text evidence="1">The sequence shown here is derived from an EMBL/GenBank/DDBJ whole genome shotgun (WGS) entry which is preliminary data.</text>
</comment>
<gene>
    <name evidence="1" type="ORF">ADL12_37650</name>
</gene>